<reference evidence="6 7" key="2">
    <citation type="submission" date="2014-03" db="EMBL/GenBank/DDBJ databases">
        <title>The Genome Sequence of Anncaliia algerae insect isolate PRA339.</title>
        <authorList>
            <consortium name="The Broad Institute Genome Sequencing Platform"/>
            <consortium name="The Broad Institute Genome Sequencing Center for Infectious Disease"/>
            <person name="Cuomo C."/>
            <person name="Becnel J."/>
            <person name="Sanscrainte N."/>
            <person name="Walker B."/>
            <person name="Young S.K."/>
            <person name="Zeng Q."/>
            <person name="Gargeya S."/>
            <person name="Fitzgerald M."/>
            <person name="Haas B."/>
            <person name="Abouelleil A."/>
            <person name="Alvarado L."/>
            <person name="Arachchi H.M."/>
            <person name="Berlin A.M."/>
            <person name="Chapman S.B."/>
            <person name="Dewar J."/>
            <person name="Goldberg J."/>
            <person name="Griggs A."/>
            <person name="Gujja S."/>
            <person name="Hansen M."/>
            <person name="Howarth C."/>
            <person name="Imamovic A."/>
            <person name="Larimer J."/>
            <person name="McCowan C."/>
            <person name="Murphy C."/>
            <person name="Neiman D."/>
            <person name="Pearson M."/>
            <person name="Priest M."/>
            <person name="Roberts A."/>
            <person name="Saif S."/>
            <person name="Shea T."/>
            <person name="Sisk P."/>
            <person name="Sykes S."/>
            <person name="Wortman J."/>
            <person name="Nusbaum C."/>
            <person name="Birren B."/>
        </authorList>
    </citation>
    <scope>NUCLEOTIDE SEQUENCE [LARGE SCALE GENOMIC DNA]</scope>
    <source>
        <strain evidence="6 7">PRA339</strain>
    </source>
</reference>
<organism evidence="6 7">
    <name type="scientific">Anncaliia algerae PRA339</name>
    <dbReference type="NCBI Taxonomy" id="1288291"/>
    <lineage>
        <taxon>Eukaryota</taxon>
        <taxon>Fungi</taxon>
        <taxon>Fungi incertae sedis</taxon>
        <taxon>Microsporidia</taxon>
        <taxon>Tubulinosematoidea</taxon>
        <taxon>Tubulinosematidae</taxon>
        <taxon>Anncaliia</taxon>
    </lineage>
</organism>
<evidence type="ECO:0000256" key="1">
    <source>
        <dbReference type="ARBA" id="ARBA00004714"/>
    </source>
</evidence>
<dbReference type="InterPro" id="IPR000741">
    <property type="entry name" value="FBA_I"/>
</dbReference>
<reference evidence="7" key="1">
    <citation type="submission" date="2013-02" db="EMBL/GenBank/DDBJ databases">
        <authorList>
            <consortium name="The Broad Institute Genome Sequencing Platform"/>
            <person name="Cuomo C."/>
            <person name="Becnel J."/>
            <person name="Sanscrainte N."/>
            <person name="Walker B."/>
            <person name="Young S.K."/>
            <person name="Zeng Q."/>
            <person name="Gargeya S."/>
            <person name="Fitzgerald M."/>
            <person name="Haas B."/>
            <person name="Abouelleil A."/>
            <person name="Alvarado L."/>
            <person name="Arachchi H.M."/>
            <person name="Berlin A.M."/>
            <person name="Chapman S.B."/>
            <person name="Dewar J."/>
            <person name="Goldberg J."/>
            <person name="Griggs A."/>
            <person name="Gujja S."/>
            <person name="Hansen M."/>
            <person name="Howarth C."/>
            <person name="Imamovic A."/>
            <person name="Larimer J."/>
            <person name="McCowan C."/>
            <person name="Murphy C."/>
            <person name="Neiman D."/>
            <person name="Pearson M."/>
            <person name="Priest M."/>
            <person name="Roberts A."/>
            <person name="Saif S."/>
            <person name="Shea T."/>
            <person name="Sisk P."/>
            <person name="Sykes S."/>
            <person name="Wortman J."/>
            <person name="Nusbaum C."/>
            <person name="Birren B."/>
        </authorList>
    </citation>
    <scope>NUCLEOTIDE SEQUENCE [LARGE SCALE GENOMIC DNA]</scope>
    <source>
        <strain evidence="7">PRA339</strain>
    </source>
</reference>
<dbReference type="SUPFAM" id="SSF51569">
    <property type="entry name" value="Aldolase"/>
    <property type="match status" value="1"/>
</dbReference>
<dbReference type="OrthoDB" id="36455at2759"/>
<sequence>MLKLTDEQKFKLGMKAAKLVEENKGILAADESPKSMDKRFEAVNIANTQENRSLFREYLFKTFNLNKRINGVILHEETFSQKDSKGNKLIDILKEKNISIGIKLDKGLKDFNESEKVSLGLQDLDERCRDDLFKDAEFAKWRSVFNITENTPSKECIEENCAILADYAEVCQKNGIVPILEPEILWDGNYSEEKAKLVYLVVLSTLILKINKKDLFLPGLLIKIGFPTHGKQSKMSICPKETGKLTYHVLLSTIPPAIPGIVFLSGGHSSEEAFNLLNEVNKERGKNKWALTFSYGRALTDPFLSTWQGKEENVDNAQKVFGKQLEKCFNAVDLPNKKK</sequence>
<dbReference type="GO" id="GO:0004332">
    <property type="term" value="F:fructose-bisphosphate aldolase activity"/>
    <property type="evidence" value="ECO:0007669"/>
    <property type="project" value="UniProtKB-EC"/>
</dbReference>
<gene>
    <name evidence="6" type="ORF">H312_01178</name>
</gene>
<dbReference type="PANTHER" id="PTHR11627">
    <property type="entry name" value="FRUCTOSE-BISPHOSPHATE ALDOLASE"/>
    <property type="match status" value="1"/>
</dbReference>
<evidence type="ECO:0000256" key="2">
    <source>
        <dbReference type="ARBA" id="ARBA00010387"/>
    </source>
</evidence>
<name>A0A059F2B3_9MICR</name>
<evidence type="ECO:0000313" key="6">
    <source>
        <dbReference type="EMBL" id="KCZ81423.1"/>
    </source>
</evidence>
<dbReference type="EC" id="4.1.2.13" evidence="3"/>
<dbReference type="EMBL" id="KK365143">
    <property type="protein sequence ID" value="KCZ81423.1"/>
    <property type="molecule type" value="Genomic_DNA"/>
</dbReference>
<evidence type="ECO:0000256" key="3">
    <source>
        <dbReference type="ARBA" id="ARBA00013068"/>
    </source>
</evidence>
<dbReference type="STRING" id="1288291.A0A059F2B3"/>
<protein>
    <recommendedName>
        <fullName evidence="3">fructose-bisphosphate aldolase</fullName>
        <ecNumber evidence="3">4.1.2.13</ecNumber>
    </recommendedName>
</protein>
<dbReference type="Proteomes" id="UP000030655">
    <property type="component" value="Unassembled WGS sequence"/>
</dbReference>
<dbReference type="AlphaFoldDB" id="A0A059F2B3"/>
<evidence type="ECO:0000313" key="7">
    <source>
        <dbReference type="Proteomes" id="UP000030655"/>
    </source>
</evidence>
<comment type="similarity">
    <text evidence="2">Belongs to the class I fructose-bisphosphate aldolase family.</text>
</comment>
<keyword evidence="5" id="KW-0456">Lyase</keyword>
<keyword evidence="4" id="KW-0324">Glycolysis</keyword>
<dbReference type="HOGENOM" id="CLU_031243_0_0_1"/>
<evidence type="ECO:0000256" key="5">
    <source>
        <dbReference type="ARBA" id="ARBA00023239"/>
    </source>
</evidence>
<dbReference type="UniPathway" id="UPA00109">
    <property type="reaction ID" value="UER00183"/>
</dbReference>
<dbReference type="InterPro" id="IPR013785">
    <property type="entry name" value="Aldolase_TIM"/>
</dbReference>
<accession>A0A059F2B3</accession>
<dbReference type="Pfam" id="PF00274">
    <property type="entry name" value="Glycolytic"/>
    <property type="match status" value="1"/>
</dbReference>
<dbReference type="Gene3D" id="3.20.20.70">
    <property type="entry name" value="Aldolase class I"/>
    <property type="match status" value="1"/>
</dbReference>
<dbReference type="NCBIfam" id="NF033379">
    <property type="entry name" value="FrucBisAld_I"/>
    <property type="match status" value="1"/>
</dbReference>
<comment type="pathway">
    <text evidence="1">Carbohydrate degradation; glycolysis; D-glyceraldehyde 3-phosphate and glycerone phosphate from D-glucose: step 4/4.</text>
</comment>
<keyword evidence="7" id="KW-1185">Reference proteome</keyword>
<proteinExistence type="inferred from homology"/>
<evidence type="ECO:0000256" key="4">
    <source>
        <dbReference type="ARBA" id="ARBA00023152"/>
    </source>
</evidence>
<dbReference type="GO" id="GO:0006096">
    <property type="term" value="P:glycolytic process"/>
    <property type="evidence" value="ECO:0007669"/>
    <property type="project" value="UniProtKB-UniPathway"/>
</dbReference>
<dbReference type="VEuPathDB" id="MicrosporidiaDB:H312_01178"/>